<name>W4L512_ENTF1</name>
<dbReference type="HOGENOM" id="CLU_1131979_0_0_7"/>
<evidence type="ECO:0000313" key="3">
    <source>
        <dbReference type="Proteomes" id="UP000019141"/>
    </source>
</evidence>
<protein>
    <recommendedName>
        <fullName evidence="1">Glycosyl transferase family 1 domain-containing protein</fullName>
    </recommendedName>
</protein>
<evidence type="ECO:0000259" key="1">
    <source>
        <dbReference type="Pfam" id="PF00534"/>
    </source>
</evidence>
<gene>
    <name evidence="2" type="ORF">ETSY1_40490</name>
</gene>
<comment type="caution">
    <text evidence="2">The sequence shown here is derived from an EMBL/GenBank/DDBJ whole genome shotgun (WGS) entry which is preliminary data.</text>
</comment>
<dbReference type="SUPFAM" id="SSF53756">
    <property type="entry name" value="UDP-Glycosyltransferase/glycogen phosphorylase"/>
    <property type="match status" value="1"/>
</dbReference>
<feature type="domain" description="Glycosyl transferase family 1" evidence="1">
    <location>
        <begin position="34"/>
        <end position="205"/>
    </location>
</feature>
<accession>W4L512</accession>
<sequence length="245" mass="26474">MDFRVGQPAQYRVIPLGLDIDACPSTPGGLRHALGLAPETVLIGIVGRLCEVKNHAMALEAMAQLVEKATVHGGAVHLVVIGDGHLANELSAYARHLKIAEHVTFTGFRKDVLSLYEKLDIVALTSLNEGTPLTLIEAMGNGRPVAATEVGGVVDILGELQMTMNGFAVRAHGVTAPSRDTAAFAQSLQYLIERPMLRRQMGSRGHGFVRHAFSKDRLLRDMESLYRHGSHDIKVAIGLETGSRQ</sequence>
<dbReference type="GO" id="GO:0016757">
    <property type="term" value="F:glycosyltransferase activity"/>
    <property type="evidence" value="ECO:0007669"/>
    <property type="project" value="InterPro"/>
</dbReference>
<dbReference type="Pfam" id="PF00534">
    <property type="entry name" value="Glycos_transf_1"/>
    <property type="match status" value="1"/>
</dbReference>
<dbReference type="EMBL" id="AZHW01001296">
    <property type="protein sequence ID" value="ETW93147.1"/>
    <property type="molecule type" value="Genomic_DNA"/>
</dbReference>
<keyword evidence="3" id="KW-1185">Reference proteome</keyword>
<dbReference type="InterPro" id="IPR001296">
    <property type="entry name" value="Glyco_trans_1"/>
</dbReference>
<dbReference type="PANTHER" id="PTHR12526">
    <property type="entry name" value="GLYCOSYLTRANSFERASE"/>
    <property type="match status" value="1"/>
</dbReference>
<reference evidence="2 3" key="1">
    <citation type="journal article" date="2014" name="Nature">
        <title>An environmental bacterial taxon with a large and distinct metabolic repertoire.</title>
        <authorList>
            <person name="Wilson M.C."/>
            <person name="Mori T."/>
            <person name="Ruckert C."/>
            <person name="Uria A.R."/>
            <person name="Helf M.J."/>
            <person name="Takada K."/>
            <person name="Gernert C."/>
            <person name="Steffens U.A."/>
            <person name="Heycke N."/>
            <person name="Schmitt S."/>
            <person name="Rinke C."/>
            <person name="Helfrich E.J."/>
            <person name="Brachmann A.O."/>
            <person name="Gurgui C."/>
            <person name="Wakimoto T."/>
            <person name="Kracht M."/>
            <person name="Crusemann M."/>
            <person name="Hentschel U."/>
            <person name="Abe I."/>
            <person name="Matsunaga S."/>
            <person name="Kalinowski J."/>
            <person name="Takeyama H."/>
            <person name="Piel J."/>
        </authorList>
    </citation>
    <scope>NUCLEOTIDE SEQUENCE [LARGE SCALE GENOMIC DNA]</scope>
    <source>
        <strain evidence="3">TSY1</strain>
    </source>
</reference>
<dbReference type="Proteomes" id="UP000019141">
    <property type="component" value="Unassembled WGS sequence"/>
</dbReference>
<dbReference type="Gene3D" id="3.40.50.2000">
    <property type="entry name" value="Glycogen Phosphorylase B"/>
    <property type="match status" value="2"/>
</dbReference>
<dbReference type="PATRIC" id="fig|1429438.4.peg.7586"/>
<dbReference type="AlphaFoldDB" id="W4L512"/>
<evidence type="ECO:0000313" key="2">
    <source>
        <dbReference type="EMBL" id="ETW93147.1"/>
    </source>
</evidence>
<proteinExistence type="predicted"/>
<organism evidence="2 3">
    <name type="scientific">Entotheonella factor</name>
    <dbReference type="NCBI Taxonomy" id="1429438"/>
    <lineage>
        <taxon>Bacteria</taxon>
        <taxon>Pseudomonadati</taxon>
        <taxon>Nitrospinota/Tectimicrobiota group</taxon>
        <taxon>Candidatus Tectimicrobiota</taxon>
        <taxon>Candidatus Entotheonellia</taxon>
        <taxon>Candidatus Entotheonellales</taxon>
        <taxon>Candidatus Entotheonellaceae</taxon>
        <taxon>Candidatus Entotheonella</taxon>
    </lineage>
</organism>
<dbReference type="PANTHER" id="PTHR12526:SF630">
    <property type="entry name" value="GLYCOSYLTRANSFERASE"/>
    <property type="match status" value="1"/>
</dbReference>